<dbReference type="PANTHER" id="PTHR31635:SF196">
    <property type="entry name" value="REVERSE TRANSCRIPTASE DOMAIN-CONTAINING PROTEIN-RELATED"/>
    <property type="match status" value="1"/>
</dbReference>
<reference evidence="1" key="1">
    <citation type="submission" date="2025-08" db="UniProtKB">
        <authorList>
            <consortium name="Ensembl"/>
        </authorList>
    </citation>
    <scope>IDENTIFICATION</scope>
</reference>
<organism evidence="1 2">
    <name type="scientific">Astyanax mexicanus</name>
    <name type="common">Blind cave fish</name>
    <name type="synonym">Astyanax fasciatus mexicanus</name>
    <dbReference type="NCBI Taxonomy" id="7994"/>
    <lineage>
        <taxon>Eukaryota</taxon>
        <taxon>Metazoa</taxon>
        <taxon>Chordata</taxon>
        <taxon>Craniata</taxon>
        <taxon>Vertebrata</taxon>
        <taxon>Euteleostomi</taxon>
        <taxon>Actinopterygii</taxon>
        <taxon>Neopterygii</taxon>
        <taxon>Teleostei</taxon>
        <taxon>Ostariophysi</taxon>
        <taxon>Characiformes</taxon>
        <taxon>Characoidei</taxon>
        <taxon>Acestrorhamphidae</taxon>
        <taxon>Acestrorhamphinae</taxon>
        <taxon>Astyanax</taxon>
    </lineage>
</organism>
<dbReference type="Ensembl" id="ENSAMXT00005009037.1">
    <property type="protein sequence ID" value="ENSAMXP00005008050.1"/>
    <property type="gene ID" value="ENSAMXG00005004733.1"/>
</dbReference>
<evidence type="ECO:0000313" key="1">
    <source>
        <dbReference type="Ensembl" id="ENSAMXP00005008050.1"/>
    </source>
</evidence>
<dbReference type="AlphaFoldDB" id="A0A8B9J7R7"/>
<dbReference type="Proteomes" id="UP000694621">
    <property type="component" value="Unplaced"/>
</dbReference>
<name>A0A8B9J7R7_ASTMX</name>
<proteinExistence type="predicted"/>
<dbReference type="PANTHER" id="PTHR31635">
    <property type="entry name" value="REVERSE TRANSCRIPTASE DOMAIN-CONTAINING PROTEIN-RELATED"/>
    <property type="match status" value="1"/>
</dbReference>
<protein>
    <recommendedName>
        <fullName evidence="3">Reverse transcriptase zinc-binding domain-containing protein</fullName>
    </recommendedName>
</protein>
<evidence type="ECO:0000313" key="2">
    <source>
        <dbReference type="Proteomes" id="UP000694621"/>
    </source>
</evidence>
<sequence>TLSCNFPPYRADVHPVKFKFNEKNKICIEYKVSPAFIWSKRKPRLKMAKLQMPGSIGGLDVPNLKLYQLAAHLRVMADWFKSDPVSTWLDLESAQSKCPLWNLLFMKNIDSVRALCDNPVTLSTVKAWRLIRALEGHAQLTSPLTPISKFPDFLPGFSDLGFESWLHVGITKLGDLFHSQTLLSFQQLQQRYTLKNSEFFRYLQIRHFITKNTTLIKTNTPSPVESVLSLQLPKMRINVFYKALTSNSPSTSQAIKLSWEEDLGITIDNPDWVKVWSYAGDISVCNRTKSTQLKLLHRAYITPALKNEWDATVSPLCLKCATERGTYIHCFWSCTELQKYWSGIVKELRAMFGLSIEQDPLCLLLGFPDNHIVKIDKDAHLVQ</sequence>
<accession>A0A8B9J7R7</accession>
<evidence type="ECO:0008006" key="3">
    <source>
        <dbReference type="Google" id="ProtNLM"/>
    </source>
</evidence>